<name>A0A9Q3BSI6_9BASI</name>
<dbReference type="Proteomes" id="UP000765509">
    <property type="component" value="Unassembled WGS sequence"/>
</dbReference>
<keyword evidence="2" id="KW-1133">Transmembrane helix</keyword>
<feature type="transmembrane region" description="Helical" evidence="2">
    <location>
        <begin position="244"/>
        <end position="262"/>
    </location>
</feature>
<feature type="region of interest" description="Disordered" evidence="1">
    <location>
        <begin position="111"/>
        <end position="130"/>
    </location>
</feature>
<comment type="caution">
    <text evidence="3">The sequence shown here is derived from an EMBL/GenBank/DDBJ whole genome shotgun (WGS) entry which is preliminary data.</text>
</comment>
<evidence type="ECO:0000256" key="2">
    <source>
        <dbReference type="SAM" id="Phobius"/>
    </source>
</evidence>
<keyword evidence="4" id="KW-1185">Reference proteome</keyword>
<evidence type="ECO:0000256" key="1">
    <source>
        <dbReference type="SAM" id="MobiDB-lite"/>
    </source>
</evidence>
<evidence type="ECO:0000313" key="3">
    <source>
        <dbReference type="EMBL" id="MBW0470375.1"/>
    </source>
</evidence>
<dbReference type="AlphaFoldDB" id="A0A9Q3BSI6"/>
<keyword evidence="2" id="KW-0812">Transmembrane</keyword>
<proteinExistence type="predicted"/>
<sequence>MLLYWTVGFQFQKIFMGQRDVARWTNVGGPILVGGRPVYSSSEVHISRSNTEGVVKRIRQIANSPPDPDAEGSDELDGEEVEVVHNSIGHQSSTSPSHPPAKRLQSHIIPSTPRTFHPTTLPPERPSPVPQSRNFPIVTSQQLQPVASSSRRREELSTLLFPAAQFFQQREHWPIRVTRGDPNMASENQDAVAKLFRRVDIYSRKLIEYANDRTIPGTASEEIDAKLSWYKDELINNFQRTFDLFVEITHLLFLVCVLFDFYPHSYKILKIKTKKNGTSQYMI</sequence>
<organism evidence="3 4">
    <name type="scientific">Austropuccinia psidii MF-1</name>
    <dbReference type="NCBI Taxonomy" id="1389203"/>
    <lineage>
        <taxon>Eukaryota</taxon>
        <taxon>Fungi</taxon>
        <taxon>Dikarya</taxon>
        <taxon>Basidiomycota</taxon>
        <taxon>Pucciniomycotina</taxon>
        <taxon>Pucciniomycetes</taxon>
        <taxon>Pucciniales</taxon>
        <taxon>Sphaerophragmiaceae</taxon>
        <taxon>Austropuccinia</taxon>
    </lineage>
</organism>
<protein>
    <submittedName>
        <fullName evidence="3">Uncharacterized protein</fullName>
    </submittedName>
</protein>
<reference evidence="3" key="1">
    <citation type="submission" date="2021-03" db="EMBL/GenBank/DDBJ databases">
        <title>Draft genome sequence of rust myrtle Austropuccinia psidii MF-1, a brazilian biotype.</title>
        <authorList>
            <person name="Quecine M.C."/>
            <person name="Pachon D.M.R."/>
            <person name="Bonatelli M.L."/>
            <person name="Correr F.H."/>
            <person name="Franceschini L.M."/>
            <person name="Leite T.F."/>
            <person name="Margarido G.R.A."/>
            <person name="Almeida C.A."/>
            <person name="Ferrarezi J.A."/>
            <person name="Labate C.A."/>
        </authorList>
    </citation>
    <scope>NUCLEOTIDE SEQUENCE</scope>
    <source>
        <strain evidence="3">MF-1</strain>
    </source>
</reference>
<dbReference type="EMBL" id="AVOT02002443">
    <property type="protein sequence ID" value="MBW0470375.1"/>
    <property type="molecule type" value="Genomic_DNA"/>
</dbReference>
<evidence type="ECO:0000313" key="4">
    <source>
        <dbReference type="Proteomes" id="UP000765509"/>
    </source>
</evidence>
<accession>A0A9Q3BSI6</accession>
<keyword evidence="2" id="KW-0472">Membrane</keyword>
<gene>
    <name evidence="3" type="ORF">O181_010090</name>
</gene>
<feature type="compositionally biased region" description="Pro residues" evidence="1">
    <location>
        <begin position="120"/>
        <end position="129"/>
    </location>
</feature>